<dbReference type="AlphaFoldDB" id="A0A6J6XD60"/>
<dbReference type="EMBL" id="CAFAAJ010000015">
    <property type="protein sequence ID" value="CAB4791977.1"/>
    <property type="molecule type" value="Genomic_DNA"/>
</dbReference>
<evidence type="ECO:0000313" key="2">
    <source>
        <dbReference type="EMBL" id="CAB4791977.1"/>
    </source>
</evidence>
<proteinExistence type="predicted"/>
<dbReference type="PANTHER" id="PTHR46623:SF7">
    <property type="entry name" value="CARBOXYMETHYLENEBUTENOLIDASE"/>
    <property type="match status" value="1"/>
</dbReference>
<name>A0A6J6XD60_9ZZZZ</name>
<accession>A0A6J6XD60</accession>
<dbReference type="Gene3D" id="3.40.50.1820">
    <property type="entry name" value="alpha/beta hydrolase"/>
    <property type="match status" value="1"/>
</dbReference>
<dbReference type="SUPFAM" id="SSF53474">
    <property type="entry name" value="alpha/beta-Hydrolases"/>
    <property type="match status" value="1"/>
</dbReference>
<dbReference type="InterPro" id="IPR051049">
    <property type="entry name" value="Dienelactone_hydrolase-like"/>
</dbReference>
<dbReference type="InterPro" id="IPR029058">
    <property type="entry name" value="AB_hydrolase_fold"/>
</dbReference>
<evidence type="ECO:0000259" key="1">
    <source>
        <dbReference type="Pfam" id="PF01738"/>
    </source>
</evidence>
<dbReference type="Pfam" id="PF01738">
    <property type="entry name" value="DLH"/>
    <property type="match status" value="1"/>
</dbReference>
<dbReference type="InterPro" id="IPR002925">
    <property type="entry name" value="Dienelactn_hydro"/>
</dbReference>
<gene>
    <name evidence="2" type="ORF">UFOPK3001_00359</name>
</gene>
<feature type="domain" description="Dienelactone hydrolase" evidence="1">
    <location>
        <begin position="20"/>
        <end position="217"/>
    </location>
</feature>
<protein>
    <submittedName>
        <fullName evidence="2">Unannotated protein</fullName>
    </submittedName>
</protein>
<reference evidence="2" key="1">
    <citation type="submission" date="2020-05" db="EMBL/GenBank/DDBJ databases">
        <authorList>
            <person name="Chiriac C."/>
            <person name="Salcher M."/>
            <person name="Ghai R."/>
            <person name="Kavagutti S V."/>
        </authorList>
    </citation>
    <scope>NUCLEOTIDE SEQUENCE</scope>
</reference>
<dbReference type="GO" id="GO:0016787">
    <property type="term" value="F:hydrolase activity"/>
    <property type="evidence" value="ECO:0007669"/>
    <property type="project" value="InterPro"/>
</dbReference>
<sequence>MRITLPSGSPAISVHRATARTGLVIAPDIWGIRPLFDDLAERLSAEWDMSVCVPEPFPGQDLPLELDARVAALRVADDRDRLHDLEEAAAETGCDRVVMIGFCMGGMYAFKAASLGTFDRIVAFYGMIRMPVSWRSPDQREPLDLIASGHPERVLAVIGEQDPYTPADDVVALEALGVSTLRFPEAAHGFVHDSTRDSYRAADAAIAWDTAQAWVQTH</sequence>
<organism evidence="2">
    <name type="scientific">freshwater metagenome</name>
    <dbReference type="NCBI Taxonomy" id="449393"/>
    <lineage>
        <taxon>unclassified sequences</taxon>
        <taxon>metagenomes</taxon>
        <taxon>ecological metagenomes</taxon>
    </lineage>
</organism>
<dbReference type="PANTHER" id="PTHR46623">
    <property type="entry name" value="CARBOXYMETHYLENEBUTENOLIDASE-RELATED"/>
    <property type="match status" value="1"/>
</dbReference>